<dbReference type="AlphaFoldDB" id="A0AAU2VHZ6"/>
<reference evidence="1" key="1">
    <citation type="submission" date="2022-10" db="EMBL/GenBank/DDBJ databases">
        <title>The complete genomes of actinobacterial strains from the NBC collection.</title>
        <authorList>
            <person name="Joergensen T.S."/>
            <person name="Alvarez Arevalo M."/>
            <person name="Sterndorff E.B."/>
            <person name="Faurdal D."/>
            <person name="Vuksanovic O."/>
            <person name="Mourched A.-S."/>
            <person name="Charusanti P."/>
            <person name="Shaw S."/>
            <person name="Blin K."/>
            <person name="Weber T."/>
        </authorList>
    </citation>
    <scope>NUCLEOTIDE SEQUENCE</scope>
    <source>
        <strain evidence="1">NBC_00003</strain>
    </source>
</reference>
<proteinExistence type="predicted"/>
<gene>
    <name evidence="1" type="ORF">OG549_39540</name>
</gene>
<accession>A0AAU2VHZ6</accession>
<protein>
    <submittedName>
        <fullName evidence="1">Uncharacterized protein</fullName>
    </submittedName>
</protein>
<name>A0AAU2VHZ6_9ACTN</name>
<organism evidence="1">
    <name type="scientific">Streptomyces sp. NBC_00003</name>
    <dbReference type="NCBI Taxonomy" id="2903608"/>
    <lineage>
        <taxon>Bacteria</taxon>
        <taxon>Bacillati</taxon>
        <taxon>Actinomycetota</taxon>
        <taxon>Actinomycetes</taxon>
        <taxon>Kitasatosporales</taxon>
        <taxon>Streptomycetaceae</taxon>
        <taxon>Streptomyces</taxon>
    </lineage>
</organism>
<evidence type="ECO:0000313" key="1">
    <source>
        <dbReference type="EMBL" id="WTW66229.1"/>
    </source>
</evidence>
<dbReference type="EMBL" id="CP108318">
    <property type="protein sequence ID" value="WTW66229.1"/>
    <property type="molecule type" value="Genomic_DNA"/>
</dbReference>
<sequence>MSRVTVPDVELIDPAFTAYVSAQAEASAEAQGWSPALRDGCCEACTC</sequence>